<dbReference type="EMBL" id="JABCKI010000319">
    <property type="protein sequence ID" value="KAG5651002.1"/>
    <property type="molecule type" value="Genomic_DNA"/>
</dbReference>
<reference evidence="1" key="1">
    <citation type="submission" date="2021-02" db="EMBL/GenBank/DDBJ databases">
        <authorList>
            <person name="Nieuwenhuis M."/>
            <person name="Van De Peppel L.J.J."/>
        </authorList>
    </citation>
    <scope>NUCLEOTIDE SEQUENCE</scope>
    <source>
        <strain evidence="1">D49</strain>
    </source>
</reference>
<keyword evidence="2" id="KW-1185">Reference proteome</keyword>
<name>A0A9P7GI19_9AGAR</name>
<evidence type="ECO:0000313" key="2">
    <source>
        <dbReference type="Proteomes" id="UP000717328"/>
    </source>
</evidence>
<evidence type="ECO:0000313" key="1">
    <source>
        <dbReference type="EMBL" id="KAG5651002.1"/>
    </source>
</evidence>
<organism evidence="1 2">
    <name type="scientific">Sphagnurus paluster</name>
    <dbReference type="NCBI Taxonomy" id="117069"/>
    <lineage>
        <taxon>Eukaryota</taxon>
        <taxon>Fungi</taxon>
        <taxon>Dikarya</taxon>
        <taxon>Basidiomycota</taxon>
        <taxon>Agaricomycotina</taxon>
        <taxon>Agaricomycetes</taxon>
        <taxon>Agaricomycetidae</taxon>
        <taxon>Agaricales</taxon>
        <taxon>Tricholomatineae</taxon>
        <taxon>Lyophyllaceae</taxon>
        <taxon>Sphagnurus</taxon>
    </lineage>
</organism>
<reference evidence="1" key="2">
    <citation type="submission" date="2021-10" db="EMBL/GenBank/DDBJ databases">
        <title>Phylogenomics reveals ancestral predisposition of the termite-cultivated fungus Termitomyces towards a domesticated lifestyle.</title>
        <authorList>
            <person name="Auxier B."/>
            <person name="Grum-Grzhimaylo A."/>
            <person name="Cardenas M.E."/>
            <person name="Lodge J.D."/>
            <person name="Laessoe T."/>
            <person name="Pedersen O."/>
            <person name="Smith M.E."/>
            <person name="Kuyper T.W."/>
            <person name="Franco-Molano E.A."/>
            <person name="Baroni T.J."/>
            <person name="Aanen D.K."/>
        </authorList>
    </citation>
    <scope>NUCLEOTIDE SEQUENCE</scope>
    <source>
        <strain evidence="1">D49</strain>
    </source>
</reference>
<sequence>MKNTLIRGVNNIYATAQFASTKSLTTPFLRYTLAVCNMLCVHVQGPHLTCPAYPSTDTIPGDQMFSTLRNAHGKSLVDFLGTADSYAQESSALLEFIKGLESMLLSWTQVCMRIGSRSKIY</sequence>
<dbReference type="AlphaFoldDB" id="A0A9P7GI19"/>
<gene>
    <name evidence="1" type="ORF">H0H81_010261</name>
</gene>
<accession>A0A9P7GI19</accession>
<dbReference type="Proteomes" id="UP000717328">
    <property type="component" value="Unassembled WGS sequence"/>
</dbReference>
<comment type="caution">
    <text evidence="1">The sequence shown here is derived from an EMBL/GenBank/DDBJ whole genome shotgun (WGS) entry which is preliminary data.</text>
</comment>
<protein>
    <submittedName>
        <fullName evidence="1">Uncharacterized protein</fullName>
    </submittedName>
</protein>
<proteinExistence type="predicted"/>
<dbReference type="OrthoDB" id="58416at2759"/>